<dbReference type="HAMAP" id="MF_00281">
    <property type="entry name" value="Phe_tRNA_synth_alpha1"/>
    <property type="match status" value="1"/>
</dbReference>
<dbReference type="GO" id="GO:0005524">
    <property type="term" value="F:ATP binding"/>
    <property type="evidence" value="ECO:0007669"/>
    <property type="project" value="UniProtKB-UniRule"/>
</dbReference>
<dbReference type="Gene3D" id="3.30.930.10">
    <property type="entry name" value="Bira Bifunctional Protein, Domain 2"/>
    <property type="match status" value="1"/>
</dbReference>
<comment type="similarity">
    <text evidence="2 13">Belongs to the class-II aminoacyl-tRNA synthetase family. Phe-tRNA synthetase alpha subunit type 1 subfamily.</text>
</comment>
<dbReference type="GO" id="GO:0005737">
    <property type="term" value="C:cytoplasm"/>
    <property type="evidence" value="ECO:0007669"/>
    <property type="project" value="UniProtKB-SubCell"/>
</dbReference>
<feature type="domain" description="Aminoacyl-transfer RNA synthetases class-II family profile" evidence="14">
    <location>
        <begin position="115"/>
        <end position="328"/>
    </location>
</feature>
<keyword evidence="16" id="KW-1185">Reference proteome</keyword>
<evidence type="ECO:0000256" key="3">
    <source>
        <dbReference type="ARBA" id="ARBA00011209"/>
    </source>
</evidence>
<keyword evidence="10 13" id="KW-0648">Protein biosynthesis</keyword>
<gene>
    <name evidence="13" type="primary">pheS</name>
    <name evidence="15" type="ORF">HNQ40_001966</name>
</gene>
<dbReference type="InterPro" id="IPR002319">
    <property type="entry name" value="Phenylalanyl-tRNA_Synthase"/>
</dbReference>
<dbReference type="InterPro" id="IPR010978">
    <property type="entry name" value="tRNA-bd_arm"/>
</dbReference>
<keyword evidence="9 13" id="KW-0460">Magnesium</keyword>
<dbReference type="Pfam" id="PF01409">
    <property type="entry name" value="tRNA-synt_2d"/>
    <property type="match status" value="1"/>
</dbReference>
<dbReference type="GO" id="GO:0006432">
    <property type="term" value="P:phenylalanyl-tRNA aminoacylation"/>
    <property type="evidence" value="ECO:0007669"/>
    <property type="project" value="UniProtKB-UniRule"/>
</dbReference>
<dbReference type="SUPFAM" id="SSF46589">
    <property type="entry name" value="tRNA-binding arm"/>
    <property type="match status" value="1"/>
</dbReference>
<dbReference type="CDD" id="cd00496">
    <property type="entry name" value="PheRS_alpha_core"/>
    <property type="match status" value="1"/>
</dbReference>
<dbReference type="InterPro" id="IPR006195">
    <property type="entry name" value="aa-tRNA-synth_II"/>
</dbReference>
<dbReference type="PROSITE" id="PS50862">
    <property type="entry name" value="AA_TRNA_LIGASE_II"/>
    <property type="match status" value="1"/>
</dbReference>
<evidence type="ECO:0000256" key="10">
    <source>
        <dbReference type="ARBA" id="ARBA00022917"/>
    </source>
</evidence>
<evidence type="ECO:0000256" key="2">
    <source>
        <dbReference type="ARBA" id="ARBA00010207"/>
    </source>
</evidence>
<evidence type="ECO:0000256" key="7">
    <source>
        <dbReference type="ARBA" id="ARBA00022741"/>
    </source>
</evidence>
<dbReference type="InterPro" id="IPR004529">
    <property type="entry name" value="Phe-tRNA-synth_IIc_asu"/>
</dbReference>
<evidence type="ECO:0000313" key="16">
    <source>
        <dbReference type="Proteomes" id="UP000541810"/>
    </source>
</evidence>
<name>A0A7X0H6G5_9BACT</name>
<dbReference type="InterPro" id="IPR004188">
    <property type="entry name" value="Phe-tRNA_ligase_II_N"/>
</dbReference>
<comment type="subcellular location">
    <subcellularLocation>
        <location evidence="1 13">Cytoplasm</location>
    </subcellularLocation>
</comment>
<dbReference type="GO" id="GO:0004826">
    <property type="term" value="F:phenylalanine-tRNA ligase activity"/>
    <property type="evidence" value="ECO:0007669"/>
    <property type="project" value="UniProtKB-UniRule"/>
</dbReference>
<comment type="catalytic activity">
    <reaction evidence="12 13">
        <text>tRNA(Phe) + L-phenylalanine + ATP = L-phenylalanyl-tRNA(Phe) + AMP + diphosphate + H(+)</text>
        <dbReference type="Rhea" id="RHEA:19413"/>
        <dbReference type="Rhea" id="RHEA-COMP:9668"/>
        <dbReference type="Rhea" id="RHEA-COMP:9699"/>
        <dbReference type="ChEBI" id="CHEBI:15378"/>
        <dbReference type="ChEBI" id="CHEBI:30616"/>
        <dbReference type="ChEBI" id="CHEBI:33019"/>
        <dbReference type="ChEBI" id="CHEBI:58095"/>
        <dbReference type="ChEBI" id="CHEBI:78442"/>
        <dbReference type="ChEBI" id="CHEBI:78531"/>
        <dbReference type="ChEBI" id="CHEBI:456215"/>
        <dbReference type="EC" id="6.1.1.20"/>
    </reaction>
</comment>
<keyword evidence="5 13" id="KW-0436">Ligase</keyword>
<comment type="caution">
    <text evidence="15">The sequence shown here is derived from an EMBL/GenBank/DDBJ whole genome shotgun (WGS) entry which is preliminary data.</text>
</comment>
<dbReference type="GO" id="GO:0000049">
    <property type="term" value="F:tRNA binding"/>
    <property type="evidence" value="ECO:0007669"/>
    <property type="project" value="InterPro"/>
</dbReference>
<dbReference type="InterPro" id="IPR045864">
    <property type="entry name" value="aa-tRNA-synth_II/BPL/LPL"/>
</dbReference>
<feature type="binding site" evidence="13">
    <location>
        <position position="273"/>
    </location>
    <ligand>
        <name>Mg(2+)</name>
        <dbReference type="ChEBI" id="CHEBI:18420"/>
        <note>shared with beta subunit</note>
    </ligand>
</feature>
<keyword evidence="8 13" id="KW-0067">ATP-binding</keyword>
<evidence type="ECO:0000256" key="6">
    <source>
        <dbReference type="ARBA" id="ARBA00022723"/>
    </source>
</evidence>
<dbReference type="GO" id="GO:0000287">
    <property type="term" value="F:magnesium ion binding"/>
    <property type="evidence" value="ECO:0007669"/>
    <property type="project" value="UniProtKB-UniRule"/>
</dbReference>
<dbReference type="EMBL" id="JACHGY010000001">
    <property type="protein sequence ID" value="MBB6430160.1"/>
    <property type="molecule type" value="Genomic_DNA"/>
</dbReference>
<dbReference type="SUPFAM" id="SSF55681">
    <property type="entry name" value="Class II aaRS and biotin synthetases"/>
    <property type="match status" value="1"/>
</dbReference>
<comment type="cofactor">
    <cofactor evidence="13">
        <name>Mg(2+)</name>
        <dbReference type="ChEBI" id="CHEBI:18420"/>
    </cofactor>
    <text evidence="13">Binds 2 magnesium ions per tetramer.</text>
</comment>
<evidence type="ECO:0000256" key="9">
    <source>
        <dbReference type="ARBA" id="ARBA00022842"/>
    </source>
</evidence>
<dbReference type="NCBIfam" id="TIGR00468">
    <property type="entry name" value="pheS"/>
    <property type="match status" value="1"/>
</dbReference>
<evidence type="ECO:0000256" key="5">
    <source>
        <dbReference type="ARBA" id="ARBA00022598"/>
    </source>
</evidence>
<evidence type="ECO:0000256" key="12">
    <source>
        <dbReference type="ARBA" id="ARBA00049255"/>
    </source>
</evidence>
<dbReference type="InterPro" id="IPR022911">
    <property type="entry name" value="Phe_tRNA_ligase_alpha1_bac"/>
</dbReference>
<evidence type="ECO:0000256" key="13">
    <source>
        <dbReference type="HAMAP-Rule" id="MF_00281"/>
    </source>
</evidence>
<reference evidence="15 16" key="1">
    <citation type="submission" date="2020-08" db="EMBL/GenBank/DDBJ databases">
        <title>Genomic Encyclopedia of Type Strains, Phase IV (KMG-IV): sequencing the most valuable type-strain genomes for metagenomic binning, comparative biology and taxonomic classification.</title>
        <authorList>
            <person name="Goeker M."/>
        </authorList>
    </citation>
    <scope>NUCLEOTIDE SEQUENCE [LARGE SCALE GENOMIC DNA]</scope>
    <source>
        <strain evidence="15 16">DSM 103725</strain>
    </source>
</reference>
<organism evidence="15 16">
    <name type="scientific">Algisphaera agarilytica</name>
    <dbReference type="NCBI Taxonomy" id="1385975"/>
    <lineage>
        <taxon>Bacteria</taxon>
        <taxon>Pseudomonadati</taxon>
        <taxon>Planctomycetota</taxon>
        <taxon>Phycisphaerae</taxon>
        <taxon>Phycisphaerales</taxon>
        <taxon>Phycisphaeraceae</taxon>
        <taxon>Algisphaera</taxon>
    </lineage>
</organism>
<protein>
    <recommendedName>
        <fullName evidence="13">Phenylalanine--tRNA ligase alpha subunit</fullName>
        <ecNumber evidence="13">6.1.1.20</ecNumber>
    </recommendedName>
    <alternativeName>
        <fullName evidence="13">Phenylalanyl-tRNA synthetase alpha subunit</fullName>
        <shortName evidence="13">PheRS</shortName>
    </alternativeName>
</protein>
<dbReference type="PANTHER" id="PTHR11538">
    <property type="entry name" value="PHENYLALANYL-TRNA SYNTHETASE"/>
    <property type="match status" value="1"/>
</dbReference>
<dbReference type="Proteomes" id="UP000541810">
    <property type="component" value="Unassembled WGS sequence"/>
</dbReference>
<keyword evidence="7 13" id="KW-0547">Nucleotide-binding</keyword>
<proteinExistence type="inferred from homology"/>
<sequence>MLTKIDELTAAATADLEAVGDAEALEAFRIKYLGSKGAVKGLMGLIKDVPGPDKREFGQKANAARAAVEEAFKAKSEALGGGSGGGNRAAASQRRALVDVTQPAAGAVLGRRHVIAQTIEELVEVFGRMGFDVETGPEVEDDYHNFVALNIPETHPARDPLDNFYLKKGAASQLRSDGLSESPALMRSQTSTVQIRVMENVKPPVRIISTGRVYRPDEHDATHSSMFHQIEGLYVDKNVSMVDLKTTLIQFAKAYWGEDAEVKLVPSYFPFTEPSAELYVKIDLGKGLEWMEVGGCGMVDPAVFEHVGYDPEEWTGFAFGLGIERLAMRKHNIADIRWLYEGDVRFLRQF</sequence>
<keyword evidence="4 13" id="KW-0963">Cytoplasm</keyword>
<dbReference type="AlphaFoldDB" id="A0A7X0H6G5"/>
<evidence type="ECO:0000256" key="8">
    <source>
        <dbReference type="ARBA" id="ARBA00022840"/>
    </source>
</evidence>
<evidence type="ECO:0000313" key="15">
    <source>
        <dbReference type="EMBL" id="MBB6430160.1"/>
    </source>
</evidence>
<dbReference type="EC" id="6.1.1.20" evidence="13"/>
<evidence type="ECO:0000259" key="14">
    <source>
        <dbReference type="PROSITE" id="PS50862"/>
    </source>
</evidence>
<dbReference type="Pfam" id="PF02912">
    <property type="entry name" value="Phe_tRNA-synt_N"/>
    <property type="match status" value="1"/>
</dbReference>
<evidence type="ECO:0000256" key="4">
    <source>
        <dbReference type="ARBA" id="ARBA00022490"/>
    </source>
</evidence>
<evidence type="ECO:0000256" key="1">
    <source>
        <dbReference type="ARBA" id="ARBA00004496"/>
    </source>
</evidence>
<keyword evidence="11 13" id="KW-0030">Aminoacyl-tRNA synthetase</keyword>
<dbReference type="PANTHER" id="PTHR11538:SF41">
    <property type="entry name" value="PHENYLALANINE--TRNA LIGASE, MITOCHONDRIAL"/>
    <property type="match status" value="1"/>
</dbReference>
<dbReference type="RefSeq" id="WP_184677696.1">
    <property type="nucleotide sequence ID" value="NZ_JACHGY010000001.1"/>
</dbReference>
<evidence type="ECO:0000256" key="11">
    <source>
        <dbReference type="ARBA" id="ARBA00023146"/>
    </source>
</evidence>
<accession>A0A7X0H6G5</accession>
<keyword evidence="6 13" id="KW-0479">Metal-binding</keyword>
<comment type="subunit">
    <text evidence="3 13">Tetramer of two alpha and two beta subunits.</text>
</comment>